<sequence length="104" mass="11795">MFTYDINVESPDKATVLFSGDIDIDGTEIMAEEIPSKLHGYDKIEFNFKGVYFLDSTGIGLFMKLVEQVKEQGIEVSITNINEDVNELFELLQIPKILGEDLFQ</sequence>
<accession>A0A562QGX5</accession>
<dbReference type="PROSITE" id="PS50801">
    <property type="entry name" value="STAS"/>
    <property type="match status" value="1"/>
</dbReference>
<dbReference type="PANTHER" id="PTHR33495">
    <property type="entry name" value="ANTI-SIGMA FACTOR ANTAGONIST TM_1081-RELATED-RELATED"/>
    <property type="match status" value="1"/>
</dbReference>
<keyword evidence="3" id="KW-1185">Reference proteome</keyword>
<dbReference type="Pfam" id="PF01740">
    <property type="entry name" value="STAS"/>
    <property type="match status" value="1"/>
</dbReference>
<organism evidence="2 3">
    <name type="scientific">Halalkalibacter nanhaiisediminis</name>
    <dbReference type="NCBI Taxonomy" id="688079"/>
    <lineage>
        <taxon>Bacteria</taxon>
        <taxon>Bacillati</taxon>
        <taxon>Bacillota</taxon>
        <taxon>Bacilli</taxon>
        <taxon>Bacillales</taxon>
        <taxon>Bacillaceae</taxon>
        <taxon>Halalkalibacter</taxon>
    </lineage>
</organism>
<evidence type="ECO:0000259" key="1">
    <source>
        <dbReference type="PROSITE" id="PS50801"/>
    </source>
</evidence>
<proteinExistence type="predicted"/>
<evidence type="ECO:0000313" key="3">
    <source>
        <dbReference type="Proteomes" id="UP000315711"/>
    </source>
</evidence>
<dbReference type="EMBL" id="VLKZ01000006">
    <property type="protein sequence ID" value="TWI55975.1"/>
    <property type="molecule type" value="Genomic_DNA"/>
</dbReference>
<dbReference type="InterPro" id="IPR036513">
    <property type="entry name" value="STAS_dom_sf"/>
</dbReference>
<dbReference type="Proteomes" id="UP000315711">
    <property type="component" value="Unassembled WGS sequence"/>
</dbReference>
<gene>
    <name evidence="2" type="ORF">IQ10_02541</name>
</gene>
<dbReference type="CDD" id="cd07043">
    <property type="entry name" value="STAS_anti-anti-sigma_factors"/>
    <property type="match status" value="1"/>
</dbReference>
<comment type="caution">
    <text evidence="2">The sequence shown here is derived from an EMBL/GenBank/DDBJ whole genome shotgun (WGS) entry which is preliminary data.</text>
</comment>
<dbReference type="Gene3D" id="3.30.750.24">
    <property type="entry name" value="STAS domain"/>
    <property type="match status" value="1"/>
</dbReference>
<dbReference type="OrthoDB" id="2468251at2"/>
<name>A0A562QGX5_9BACI</name>
<feature type="domain" description="STAS" evidence="1">
    <location>
        <begin position="18"/>
        <end position="104"/>
    </location>
</feature>
<dbReference type="GO" id="GO:0043856">
    <property type="term" value="F:anti-sigma factor antagonist activity"/>
    <property type="evidence" value="ECO:0007669"/>
    <property type="project" value="TreeGrafter"/>
</dbReference>
<evidence type="ECO:0000313" key="2">
    <source>
        <dbReference type="EMBL" id="TWI55975.1"/>
    </source>
</evidence>
<protein>
    <submittedName>
        <fullName evidence="2">Stage II sporulation protein AA (Anti-sigma F factor antagonist)</fullName>
    </submittedName>
</protein>
<dbReference type="RefSeq" id="WP_144450824.1">
    <property type="nucleotide sequence ID" value="NZ_VLKZ01000006.1"/>
</dbReference>
<dbReference type="InterPro" id="IPR002645">
    <property type="entry name" value="STAS_dom"/>
</dbReference>
<reference evidence="2 3" key="1">
    <citation type="journal article" date="2015" name="Stand. Genomic Sci.">
        <title>Genomic Encyclopedia of Bacterial and Archaeal Type Strains, Phase III: the genomes of soil and plant-associated and newly described type strains.</title>
        <authorList>
            <person name="Whitman W.B."/>
            <person name="Woyke T."/>
            <person name="Klenk H.P."/>
            <person name="Zhou Y."/>
            <person name="Lilburn T.G."/>
            <person name="Beck B.J."/>
            <person name="De Vos P."/>
            <person name="Vandamme P."/>
            <person name="Eisen J.A."/>
            <person name="Garrity G."/>
            <person name="Hugenholtz P."/>
            <person name="Kyrpides N.C."/>
        </authorList>
    </citation>
    <scope>NUCLEOTIDE SEQUENCE [LARGE SCALE GENOMIC DNA]</scope>
    <source>
        <strain evidence="2 3">CGMCC 1.10116</strain>
    </source>
</reference>
<dbReference type="SUPFAM" id="SSF52091">
    <property type="entry name" value="SpoIIaa-like"/>
    <property type="match status" value="1"/>
</dbReference>
<dbReference type="AlphaFoldDB" id="A0A562QGX5"/>